<reference evidence="1 2" key="1">
    <citation type="submission" date="2013-04" db="EMBL/GenBank/DDBJ databases">
        <title>Complete Genome Sequence of Cronobacter sakazakii Bacteriophage CR8.</title>
        <authorList>
            <person name="Kim Y."/>
            <person name="Shin H."/>
            <person name="Ryu S."/>
        </authorList>
    </citation>
    <scope>NUCLEOTIDE SEQUENCE [LARGE SCALE GENOMIC DNA]</scope>
</reference>
<dbReference type="RefSeq" id="YP_009042464.1">
    <property type="nucleotide sequence ID" value="NC_024354.1"/>
</dbReference>
<protein>
    <submittedName>
        <fullName evidence="1">Uncharacterized protein</fullName>
    </submittedName>
</protein>
<name>A0A060AMB7_9CAUD</name>
<keyword evidence="2" id="KW-1185">Reference proteome</keyword>
<dbReference type="GeneID" id="19686978"/>
<dbReference type="Proteomes" id="UP000026984">
    <property type="component" value="Segment"/>
</dbReference>
<accession>A0A060AMB7</accession>
<dbReference type="KEGG" id="vg:19686978"/>
<sequence length="102" mass="12698">MVISQEMKKVLDKKQAHRDNGDQFKYRIQYDPRAYFFKYRVQEFRYCEGSYECFELPVHYKGWKTLRRFTKLSSAEKILNELERVNGYLAPMPKWYREEWEH</sequence>
<evidence type="ECO:0000313" key="2">
    <source>
        <dbReference type="Proteomes" id="UP000026984"/>
    </source>
</evidence>
<proteinExistence type="predicted"/>
<dbReference type="EMBL" id="KC954774">
    <property type="protein sequence ID" value="AIA64757.1"/>
    <property type="molecule type" value="Genomic_DNA"/>
</dbReference>
<organism evidence="1 2">
    <name type="scientific">Cronobacter phage CR8</name>
    <dbReference type="NCBI Taxonomy" id="1327934"/>
    <lineage>
        <taxon>Viruses</taxon>
        <taxon>Duplodnaviria</taxon>
        <taxon>Heunggongvirae</taxon>
        <taxon>Uroviricota</taxon>
        <taxon>Caudoviricetes</taxon>
        <taxon>Vequintavirinae</taxon>
        <taxon>Certrevirus</taxon>
        <taxon>Certrevirus CR8</taxon>
    </lineage>
</organism>
<gene>
    <name evidence="1" type="ORF">CR8_227</name>
</gene>
<evidence type="ECO:0000313" key="1">
    <source>
        <dbReference type="EMBL" id="AIA64757.1"/>
    </source>
</evidence>